<keyword evidence="3" id="KW-1185">Reference proteome</keyword>
<reference evidence="2 3" key="1">
    <citation type="submission" date="2018-02" db="EMBL/GenBank/DDBJ databases">
        <title>The genomes of Aspergillus section Nigri reveals drivers in fungal speciation.</title>
        <authorList>
            <consortium name="DOE Joint Genome Institute"/>
            <person name="Vesth T.C."/>
            <person name="Nybo J."/>
            <person name="Theobald S."/>
            <person name="Brandl J."/>
            <person name="Frisvad J.C."/>
            <person name="Nielsen K.F."/>
            <person name="Lyhne E.K."/>
            <person name="Kogle M.E."/>
            <person name="Kuo A."/>
            <person name="Riley R."/>
            <person name="Clum A."/>
            <person name="Nolan M."/>
            <person name="Lipzen A."/>
            <person name="Salamov A."/>
            <person name="Henrissat B."/>
            <person name="Wiebenga A."/>
            <person name="De vries R.P."/>
            <person name="Grigoriev I.V."/>
            <person name="Mortensen U.H."/>
            <person name="Andersen M.R."/>
            <person name="Baker S.E."/>
        </authorList>
    </citation>
    <scope>NUCLEOTIDE SEQUENCE [LARGE SCALE GENOMIC DNA]</scope>
    <source>
        <strain evidence="2 3">CBS 115571</strain>
    </source>
</reference>
<feature type="compositionally biased region" description="Basic and acidic residues" evidence="1">
    <location>
        <begin position="19"/>
        <end position="35"/>
    </location>
</feature>
<dbReference type="OMA" id="DIFEARC"/>
<feature type="region of interest" description="Disordered" evidence="1">
    <location>
        <begin position="1"/>
        <end position="35"/>
    </location>
</feature>
<evidence type="ECO:0000313" key="3">
    <source>
        <dbReference type="Proteomes" id="UP000249829"/>
    </source>
</evidence>
<dbReference type="EMBL" id="KZ825177">
    <property type="protein sequence ID" value="PYI15940.1"/>
    <property type="molecule type" value="Genomic_DNA"/>
</dbReference>
<feature type="region of interest" description="Disordered" evidence="1">
    <location>
        <begin position="385"/>
        <end position="425"/>
    </location>
</feature>
<proteinExistence type="predicted"/>
<evidence type="ECO:0000313" key="2">
    <source>
        <dbReference type="EMBL" id="PYI15940.1"/>
    </source>
</evidence>
<feature type="compositionally biased region" description="Low complexity" evidence="1">
    <location>
        <begin position="193"/>
        <end position="212"/>
    </location>
</feature>
<organism evidence="2 3">
    <name type="scientific">Aspergillus violaceofuscus (strain CBS 115571)</name>
    <dbReference type="NCBI Taxonomy" id="1450538"/>
    <lineage>
        <taxon>Eukaryota</taxon>
        <taxon>Fungi</taxon>
        <taxon>Dikarya</taxon>
        <taxon>Ascomycota</taxon>
        <taxon>Pezizomycotina</taxon>
        <taxon>Eurotiomycetes</taxon>
        <taxon>Eurotiomycetidae</taxon>
        <taxon>Eurotiales</taxon>
        <taxon>Aspergillaceae</taxon>
        <taxon>Aspergillus</taxon>
    </lineage>
</organism>
<feature type="region of interest" description="Disordered" evidence="1">
    <location>
        <begin position="193"/>
        <end position="245"/>
    </location>
</feature>
<accession>A0A2V5HIM9</accession>
<name>A0A2V5HIM9_ASPV1</name>
<feature type="compositionally biased region" description="Pro residues" evidence="1">
    <location>
        <begin position="222"/>
        <end position="237"/>
    </location>
</feature>
<sequence length="425" mass="45984">MSSTAAVGSGTTGNTTPIKIDDGTSTAEEHRDRPSNRYDRLAQSFCKLTASEKGKFQELVTADRRVHSIDNLNDWREFYLDLLGVSCTDSDPYFYSADAKTEIPPVVRKLFNDPSSFSGFIYTNADWALSCSVYAAGLFTASKKGPLTASHSAYPTVATMVHCIVNEINKENAAAAAAATTANANANENENADADANAAAAAAATESEPATAGPSGQTEGQPPLPLRPPPLVPPRPTAGPAHPRLRMAPNHHLKITHYRRAVNRLDIFEARCDLAVLSGGQEPHVRCGILGRGWDENRDGALKMMQTFLALAQEDEQRTGRLRPVHGIITSGLSVSLCEMNEQREFRHTDFRDTLPPYHHAEGHNGPGAVRFATTRLYSNIKDMLHVEGSDPEPPESTGRSRRGTRPRSNAVSKGKEPASATDDA</sequence>
<evidence type="ECO:0000256" key="1">
    <source>
        <dbReference type="SAM" id="MobiDB-lite"/>
    </source>
</evidence>
<dbReference type="Proteomes" id="UP000249829">
    <property type="component" value="Unassembled WGS sequence"/>
</dbReference>
<dbReference type="AlphaFoldDB" id="A0A2V5HIM9"/>
<gene>
    <name evidence="2" type="ORF">BO99DRAFT_415550</name>
</gene>
<protein>
    <submittedName>
        <fullName evidence="2">Uncharacterized protein</fullName>
    </submittedName>
</protein>